<evidence type="ECO:0000313" key="7">
    <source>
        <dbReference type="Proteomes" id="UP000241421"/>
    </source>
</evidence>
<dbReference type="PANTHER" id="PTHR43395:SF8">
    <property type="entry name" value="HISTIDINE KINASE"/>
    <property type="match status" value="1"/>
</dbReference>
<name>A0A2U2I4X6_9BURK</name>
<keyword evidence="7" id="KW-1185">Reference proteome</keyword>
<dbReference type="Pfam" id="PF26379">
    <property type="entry name" value="FimL_2nd"/>
    <property type="match status" value="1"/>
</dbReference>
<feature type="region of interest" description="Disordered" evidence="4">
    <location>
        <begin position="577"/>
        <end position="610"/>
    </location>
</feature>
<feature type="region of interest" description="Disordered" evidence="4">
    <location>
        <begin position="965"/>
        <end position="1012"/>
    </location>
</feature>
<feature type="region of interest" description="Disordered" evidence="4">
    <location>
        <begin position="901"/>
        <end position="949"/>
    </location>
</feature>
<dbReference type="Proteomes" id="UP000241421">
    <property type="component" value="Unassembled WGS sequence"/>
</dbReference>
<evidence type="ECO:0000256" key="3">
    <source>
        <dbReference type="SAM" id="Coils"/>
    </source>
</evidence>
<keyword evidence="3" id="KW-0175">Coiled coil</keyword>
<gene>
    <name evidence="6" type="ORF">C7C56_005765</name>
</gene>
<feature type="compositionally biased region" description="Low complexity" evidence="4">
    <location>
        <begin position="591"/>
        <end position="610"/>
    </location>
</feature>
<dbReference type="SMART" id="SM00073">
    <property type="entry name" value="HPT"/>
    <property type="match status" value="1"/>
</dbReference>
<evidence type="ECO:0000259" key="5">
    <source>
        <dbReference type="PROSITE" id="PS50894"/>
    </source>
</evidence>
<evidence type="ECO:0000256" key="2">
    <source>
        <dbReference type="PROSITE-ProRule" id="PRU00110"/>
    </source>
</evidence>
<dbReference type="InterPro" id="IPR008207">
    <property type="entry name" value="Sig_transdc_His_kin_Hpt_dom"/>
</dbReference>
<dbReference type="PROSITE" id="PS50894">
    <property type="entry name" value="HPT"/>
    <property type="match status" value="1"/>
</dbReference>
<protein>
    <submittedName>
        <fullName evidence="6">Hybrid sensor histidine kinase/response regulator</fullName>
    </submittedName>
</protein>
<comment type="caution">
    <text evidence="6">The sequence shown here is derived from an EMBL/GenBank/DDBJ whole genome shotgun (WGS) entry which is preliminary data.</text>
</comment>
<dbReference type="GO" id="GO:0000160">
    <property type="term" value="P:phosphorelay signal transduction system"/>
    <property type="evidence" value="ECO:0007669"/>
    <property type="project" value="UniProtKB-KW"/>
</dbReference>
<dbReference type="Pfam" id="PF01627">
    <property type="entry name" value="Hpt"/>
    <property type="match status" value="1"/>
</dbReference>
<dbReference type="InterPro" id="IPR051315">
    <property type="entry name" value="Bact_Chemotaxis_CheA"/>
</dbReference>
<reference evidence="6 7" key="1">
    <citation type="submission" date="2018-04" db="EMBL/GenBank/DDBJ databases">
        <title>Massilia violaceinigra sp. nov., a novel purple-pigmented bacterium isolated from Tianshan glacier, Xinjiang, China.</title>
        <authorList>
            <person name="Wang H."/>
        </authorList>
    </citation>
    <scope>NUCLEOTIDE SEQUENCE [LARGE SCALE GENOMIC DNA]</scope>
    <source>
        <strain evidence="6 7">B448-2</strain>
    </source>
</reference>
<feature type="region of interest" description="Disordered" evidence="4">
    <location>
        <begin position="843"/>
        <end position="889"/>
    </location>
</feature>
<dbReference type="PANTHER" id="PTHR43395">
    <property type="entry name" value="SENSOR HISTIDINE KINASE CHEA"/>
    <property type="match status" value="1"/>
</dbReference>
<feature type="domain" description="HPt" evidence="5">
    <location>
        <begin position="650"/>
        <end position="757"/>
    </location>
</feature>
<feature type="modified residue" description="Phosphohistidine" evidence="2">
    <location>
        <position position="697"/>
    </location>
</feature>
<dbReference type="RefSeq" id="WP_181373037.1">
    <property type="nucleotide sequence ID" value="NZ_PXWF02000074.1"/>
</dbReference>
<feature type="compositionally biased region" description="Low complexity" evidence="4">
    <location>
        <begin position="868"/>
        <end position="877"/>
    </location>
</feature>
<keyword evidence="2" id="KW-0597">Phosphoprotein</keyword>
<feature type="non-terminal residue" evidence="6">
    <location>
        <position position="1073"/>
    </location>
</feature>
<dbReference type="AlphaFoldDB" id="A0A2U2I4X6"/>
<proteinExistence type="predicted"/>
<accession>A0A2U2I4X6</accession>
<evidence type="ECO:0000256" key="4">
    <source>
        <dbReference type="SAM" id="MobiDB-lite"/>
    </source>
</evidence>
<dbReference type="InterPro" id="IPR036641">
    <property type="entry name" value="HPT_dom_sf"/>
</dbReference>
<dbReference type="InterPro" id="IPR058661">
    <property type="entry name" value="FimL_2nd"/>
</dbReference>
<evidence type="ECO:0000313" key="6">
    <source>
        <dbReference type="EMBL" id="PWF54665.1"/>
    </source>
</evidence>
<keyword evidence="1" id="KW-0902">Two-component regulatory system</keyword>
<keyword evidence="6" id="KW-0418">Kinase</keyword>
<dbReference type="GO" id="GO:0004672">
    <property type="term" value="F:protein kinase activity"/>
    <property type="evidence" value="ECO:0007669"/>
    <property type="project" value="UniProtKB-ARBA"/>
</dbReference>
<dbReference type="SUPFAM" id="SSF47226">
    <property type="entry name" value="Histidine-containing phosphotransfer domain, HPT domain"/>
    <property type="match status" value="3"/>
</dbReference>
<organism evidence="6 7">
    <name type="scientific">Massilia glaciei</name>
    <dbReference type="NCBI Taxonomy" id="1524097"/>
    <lineage>
        <taxon>Bacteria</taxon>
        <taxon>Pseudomonadati</taxon>
        <taxon>Pseudomonadota</taxon>
        <taxon>Betaproteobacteria</taxon>
        <taxon>Burkholderiales</taxon>
        <taxon>Oxalobacteraceae</taxon>
        <taxon>Telluria group</taxon>
        <taxon>Massilia</taxon>
    </lineage>
</organism>
<dbReference type="Gene3D" id="1.20.120.160">
    <property type="entry name" value="HPT domain"/>
    <property type="match status" value="2"/>
</dbReference>
<evidence type="ECO:0000256" key="1">
    <source>
        <dbReference type="ARBA" id="ARBA00023012"/>
    </source>
</evidence>
<sequence length="1073" mass="113253">MNDFSQAPQFDTGPLSWVMGEIRDALGRSKTVLLEALAQAGDARSASLQLAKTHLHQAHGALQMVDVEGVGAMTSAAEQVLSSLKDGTFECDAASVAAVTDAYQAVVEYLDELLSGNAPQPSRLFPYHRALRELLAAERIHPADLFFADLSIPVNLPASTAPAGEPDYAACRARFEKALLPFLKSVDAPSRRGAARAMQDAVALVADAQHESHARTFWLAMQGFAELVASGQMGNNLYVKQLFGLINLQIRRLSQGQGSLPEAMLRDALFFIAAAAEPPPIAQALRKAYRLDGMVPADYDVRRYGRIDPEALKAAREALAQAKTSWGTVAAEPDPAVQAQFEQSLAALGGAAAKLGSPALVRLLECLVRAAHEAAQARRAGMFGLEMASAMLFVEHGLDRIRQLPADFDTHADMMGKRMLALAVGQTPPDAPQWQGDLSRQTQQSQTVAALAGEMKTGLRQVEKVLDEYYGDTSKRASLAQIDPVLHQLQGALAILDQDDAMRAAQHVKAAVHALAAAEGEPARDAASLQNIAQNIGALGFFIDMLAQNFEAAKDRFAFDQAQGMFRSVQFEKPVAGETPFDQSDIGTRGAQPAPAPAAEPAVESQAAAAPAPDLAFEPVSAPAAPAATGAPATTFYSAPPVASVVSEGDSEIEAELLEIFISEAEEVLQFVAATLPAAHANPNSQETLTMLRRSFHTLKGSGRMVGLDRFADAGAAVERVMNVWLSEIKPADANLFALLERATTDMTAWVAELMATGTSRRSPDALVKAAALVQNGDDFFMEEAAVETADPAPEGAPEAAPEAPIDMMLPDAAFDLELPSDIAPQEPVEMLAPVREFDLDLPDSSIDLAPPPAAEPSGLAMPDEPFDLALPDAPIEPAAPPPADDEPLELGLLDEAALEPGPQDEAPIEMSMPYDSDDEPLEPGPQEEAPIEMSLPYDSDDEPLEPLDLSLPEETFDLTLPEAGLEMTPPQAPFDMMPPDASFDMSPPADPDAPQLAVDAGPPQAAPDAGLAMAPFDLLPQDLSFDLSLPEVSDAASEAAEAAAKAEALAATAEAAEAEAAETAATAEAAAA</sequence>
<feature type="compositionally biased region" description="Low complexity" evidence="4">
    <location>
        <begin position="998"/>
        <end position="1012"/>
    </location>
</feature>
<dbReference type="CDD" id="cd00088">
    <property type="entry name" value="HPT"/>
    <property type="match status" value="1"/>
</dbReference>
<feature type="coiled-coil region" evidence="3">
    <location>
        <begin position="1040"/>
        <end position="1067"/>
    </location>
</feature>
<dbReference type="EMBL" id="PXWF02000074">
    <property type="protein sequence ID" value="PWF54665.1"/>
    <property type="molecule type" value="Genomic_DNA"/>
</dbReference>
<keyword evidence="6" id="KW-0808">Transferase</keyword>